<dbReference type="WBParaSite" id="OFLC_0000718801-mRNA-1">
    <property type="protein sequence ID" value="OFLC_0000718801-mRNA-1"/>
    <property type="gene ID" value="OFLC_0000718801"/>
</dbReference>
<reference evidence="10 11" key="2">
    <citation type="submission" date="2018-11" db="EMBL/GenBank/DDBJ databases">
        <authorList>
            <consortium name="Pathogen Informatics"/>
        </authorList>
    </citation>
    <scope>NUCLEOTIDE SEQUENCE [LARGE SCALE GENOMIC DNA]</scope>
</reference>
<dbReference type="GO" id="GO:0005637">
    <property type="term" value="C:nuclear inner membrane"/>
    <property type="evidence" value="ECO:0007669"/>
    <property type="project" value="UniProtKB-SubCell"/>
</dbReference>
<keyword evidence="6 8" id="KW-0472">Membrane</keyword>
<gene>
    <name evidence="10" type="ORF">OFLC_LOCUS7188</name>
</gene>
<evidence type="ECO:0000256" key="9">
    <source>
        <dbReference type="SAM" id="SignalP"/>
    </source>
</evidence>
<feature type="transmembrane region" description="Helical" evidence="8">
    <location>
        <begin position="180"/>
        <end position="203"/>
    </location>
</feature>
<evidence type="ECO:0000256" key="3">
    <source>
        <dbReference type="ARBA" id="ARBA00022692"/>
    </source>
</evidence>
<feature type="transmembrane region" description="Helical" evidence="8">
    <location>
        <begin position="156"/>
        <end position="174"/>
    </location>
</feature>
<evidence type="ECO:0000313" key="11">
    <source>
        <dbReference type="Proteomes" id="UP000267606"/>
    </source>
</evidence>
<feature type="signal peptide" evidence="9">
    <location>
        <begin position="1"/>
        <end position="28"/>
    </location>
</feature>
<evidence type="ECO:0000256" key="8">
    <source>
        <dbReference type="SAM" id="Phobius"/>
    </source>
</evidence>
<evidence type="ECO:0000256" key="4">
    <source>
        <dbReference type="ARBA" id="ARBA00022729"/>
    </source>
</evidence>
<protein>
    <submittedName>
        <fullName evidence="12">Transmembrane protein 194B</fullName>
    </submittedName>
</protein>
<sequence length="228" mass="26530">MLVGRVVNSGWTIGQITVLFLLFHQITADEDTSEKCITRELTTSYIVVPEKVSEWSSASTILDIYHCNRFRRHVAHMFMDVYVQINLTNEHAYQLYQGKNCSEVMQHYHDDQRLWGLVRRVKLLCYKQLNPFSKTIIGVSTRHPYEIRIRVWKINYIRLALFIGSIALFLMSHSLVKNAIFYYTSGCTIGVLASLLIVGFVIYRMTPKVCFKKFTCNLRLLVFNSFPA</sequence>
<accession>A0A183HI77</accession>
<dbReference type="EMBL" id="UZAJ01007330">
    <property type="protein sequence ID" value="VDO49733.1"/>
    <property type="molecule type" value="Genomic_DNA"/>
</dbReference>
<keyword evidence="3 8" id="KW-0812">Transmembrane</keyword>
<reference evidence="12" key="1">
    <citation type="submission" date="2016-06" db="UniProtKB">
        <authorList>
            <consortium name="WormBaseParasite"/>
        </authorList>
    </citation>
    <scope>IDENTIFICATION</scope>
</reference>
<evidence type="ECO:0000256" key="1">
    <source>
        <dbReference type="ARBA" id="ARBA00004575"/>
    </source>
</evidence>
<keyword evidence="11" id="KW-1185">Reference proteome</keyword>
<dbReference type="PANTHER" id="PTHR13598:SF1">
    <property type="entry name" value="AT07567P-RELATED"/>
    <property type="match status" value="1"/>
</dbReference>
<dbReference type="AlphaFoldDB" id="A0A183HI77"/>
<dbReference type="Proteomes" id="UP000267606">
    <property type="component" value="Unassembled WGS sequence"/>
</dbReference>
<comment type="similarity">
    <text evidence="2">Belongs to the NEMP family.</text>
</comment>
<keyword evidence="5 8" id="KW-1133">Transmembrane helix</keyword>
<evidence type="ECO:0000313" key="10">
    <source>
        <dbReference type="EMBL" id="VDO49733.1"/>
    </source>
</evidence>
<keyword evidence="4 9" id="KW-0732">Signal</keyword>
<proteinExistence type="inferred from homology"/>
<dbReference type="PANTHER" id="PTHR13598">
    <property type="entry name" value="AT07567P-RELATED"/>
    <property type="match status" value="1"/>
</dbReference>
<dbReference type="InterPro" id="IPR019358">
    <property type="entry name" value="NEMP_fam"/>
</dbReference>
<feature type="chain" id="PRO_5044552542" evidence="9">
    <location>
        <begin position="29"/>
        <end position="228"/>
    </location>
</feature>
<evidence type="ECO:0000256" key="2">
    <source>
        <dbReference type="ARBA" id="ARBA00005748"/>
    </source>
</evidence>
<organism evidence="12">
    <name type="scientific">Onchocerca flexuosa</name>
    <dbReference type="NCBI Taxonomy" id="387005"/>
    <lineage>
        <taxon>Eukaryota</taxon>
        <taxon>Metazoa</taxon>
        <taxon>Ecdysozoa</taxon>
        <taxon>Nematoda</taxon>
        <taxon>Chromadorea</taxon>
        <taxon>Rhabditida</taxon>
        <taxon>Spirurina</taxon>
        <taxon>Spiruromorpha</taxon>
        <taxon>Filarioidea</taxon>
        <taxon>Onchocercidae</taxon>
        <taxon>Onchocerca</taxon>
    </lineage>
</organism>
<comment type="subcellular location">
    <subcellularLocation>
        <location evidence="1">Nucleus inner membrane</location>
        <topology evidence="1">Multi-pass membrane protein</topology>
        <orientation evidence="1">Nucleoplasmic side</orientation>
    </subcellularLocation>
</comment>
<dbReference type="Pfam" id="PF10225">
    <property type="entry name" value="NEMP"/>
    <property type="match status" value="1"/>
</dbReference>
<evidence type="ECO:0000256" key="6">
    <source>
        <dbReference type="ARBA" id="ARBA00023136"/>
    </source>
</evidence>
<dbReference type="STRING" id="387005.A0A183HI77"/>
<evidence type="ECO:0000256" key="7">
    <source>
        <dbReference type="ARBA" id="ARBA00023242"/>
    </source>
</evidence>
<name>A0A183HI77_9BILA</name>
<evidence type="ECO:0000313" key="12">
    <source>
        <dbReference type="WBParaSite" id="OFLC_0000718801-mRNA-1"/>
    </source>
</evidence>
<keyword evidence="7" id="KW-0539">Nucleus</keyword>
<evidence type="ECO:0000256" key="5">
    <source>
        <dbReference type="ARBA" id="ARBA00022989"/>
    </source>
</evidence>